<sequence>MKLADEKKQIMSKLKSEEVNNLLERYSISSMLTFGSLTTDDFTQESDIDIAVIGIENIPLDKILDLELFLERTLGKEIDVIDLRSRELPIFLKINVLNEGKIIYSNDNSIILEKYKEEVDIIYRENEIFFWFRRRDVLSLNPRKTYKDSERFSKSGISDI</sequence>
<dbReference type="NCBIfam" id="NF047752">
    <property type="entry name" value="MntA_antitoxin"/>
    <property type="match status" value="1"/>
</dbReference>
<feature type="domain" description="Polymerase beta nucleotidyltransferase" evidence="1">
    <location>
        <begin position="17"/>
        <end position="108"/>
    </location>
</feature>
<dbReference type="EMBL" id="AF266462">
    <property type="protein sequence ID" value="AAS91678.1"/>
    <property type="molecule type" value="Genomic_DNA"/>
</dbReference>
<dbReference type="AlphaFoldDB" id="Q7BKY2"/>
<dbReference type="CDD" id="cd05403">
    <property type="entry name" value="NT_KNTase_like"/>
    <property type="match status" value="1"/>
</dbReference>
<dbReference type="SUPFAM" id="SSF81301">
    <property type="entry name" value="Nucleotidyltransferase"/>
    <property type="match status" value="1"/>
</dbReference>
<organism evidence="2">
    <name type="scientific">Clostridium beijerinckii</name>
    <name type="common">Clostridium MP</name>
    <dbReference type="NCBI Taxonomy" id="1520"/>
    <lineage>
        <taxon>Bacteria</taxon>
        <taxon>Bacillati</taxon>
        <taxon>Bacillota</taxon>
        <taxon>Clostridia</taxon>
        <taxon>Eubacteriales</taxon>
        <taxon>Clostridiaceae</taxon>
        <taxon>Clostridium</taxon>
    </lineage>
</organism>
<feature type="non-terminal residue" evidence="2">
    <location>
        <position position="160"/>
    </location>
</feature>
<accession>Q7BKY2</accession>
<dbReference type="Pfam" id="PF18765">
    <property type="entry name" value="Polbeta"/>
    <property type="match status" value="1"/>
</dbReference>
<name>Q7BKY2_CLOBE</name>
<dbReference type="PANTHER" id="PTHR43852">
    <property type="entry name" value="NUCLEOTIDYLTRANSFERASE"/>
    <property type="match status" value="1"/>
</dbReference>
<dbReference type="Gene3D" id="3.30.460.10">
    <property type="entry name" value="Beta Polymerase, domain 2"/>
    <property type="match status" value="1"/>
</dbReference>
<protein>
    <recommendedName>
        <fullName evidence="1">Polymerase beta nucleotidyltransferase domain-containing protein</fullName>
    </recommendedName>
</protein>
<evidence type="ECO:0000313" key="2">
    <source>
        <dbReference type="EMBL" id="AAS91678.1"/>
    </source>
</evidence>
<dbReference type="PANTHER" id="PTHR43852:SF2">
    <property type="entry name" value="PROTEIN ADENYLYLTRANSFERASE MNTA"/>
    <property type="match status" value="1"/>
</dbReference>
<proteinExistence type="predicted"/>
<reference evidence="2" key="2">
    <citation type="submission" date="2004-04" db="EMBL/GenBank/DDBJ databases">
        <title>Nitrogen-fixation genes in Clostridium beijerinckii NRRL B593.</title>
        <authorList>
            <person name="Toth J."/>
            <person name="Kasap M."/>
            <person name="Chen J.-S."/>
        </authorList>
    </citation>
    <scope>NUCLEOTIDE SEQUENCE</scope>
    <source>
        <strain evidence="2">NRRL B593</strain>
    </source>
</reference>
<evidence type="ECO:0000259" key="1">
    <source>
        <dbReference type="Pfam" id="PF18765"/>
    </source>
</evidence>
<dbReference type="InterPro" id="IPR052930">
    <property type="entry name" value="TA_antitoxin_MntA"/>
</dbReference>
<reference evidence="2" key="1">
    <citation type="journal article" date="2001" name="J. Ind. Microbiol. Biotechnol.">
        <title>Nitrogen-fixation genes and nitrogenase activity in Clostridium acetobutylicum and Clostridium beijerinckii.</title>
        <authorList>
            <person name="Chen J.S."/>
            <person name="Toth J."/>
            <person name="Kasap M."/>
        </authorList>
    </citation>
    <scope>NUCLEOTIDE SEQUENCE</scope>
    <source>
        <strain evidence="2">NRRL B593</strain>
    </source>
</reference>
<dbReference type="InterPro" id="IPR041633">
    <property type="entry name" value="Polbeta"/>
</dbReference>
<dbReference type="InterPro" id="IPR043519">
    <property type="entry name" value="NT_sf"/>
</dbReference>